<dbReference type="InterPro" id="IPR046074">
    <property type="entry name" value="DUF6092"/>
</dbReference>
<sequence length="105" mass="12069">MTSMESTKTVNQILEHLHDYVAYTLTSAKGLYREPHSYGAMRIIDSMERALNLLQEAGIKDDELDNVLSSIRKERWRAMTDPQGFAKAIDESILELVDLSVYYKK</sequence>
<comment type="caution">
    <text evidence="1">The sequence shown here is derived from an EMBL/GenBank/DDBJ whole genome shotgun (WGS) entry which is preliminary data.</text>
</comment>
<dbReference type="Pfam" id="PF19585">
    <property type="entry name" value="DUF6092"/>
    <property type="match status" value="1"/>
</dbReference>
<proteinExistence type="predicted"/>
<reference evidence="1 2" key="1">
    <citation type="submission" date="2022-06" db="EMBL/GenBank/DDBJ databases">
        <authorList>
            <person name="Jeon C.O."/>
        </authorList>
    </citation>
    <scope>NUCLEOTIDE SEQUENCE [LARGE SCALE GENOMIC DNA]</scope>
    <source>
        <strain evidence="1 2">KCTC 13943</strain>
    </source>
</reference>
<dbReference type="Proteomes" id="UP001523262">
    <property type="component" value="Unassembled WGS sequence"/>
</dbReference>
<gene>
    <name evidence="1" type="ORF">NDK43_25375</name>
</gene>
<organism evidence="1 2">
    <name type="scientific">Neobacillus pocheonensis</name>
    <dbReference type="NCBI Taxonomy" id="363869"/>
    <lineage>
        <taxon>Bacteria</taxon>
        <taxon>Bacillati</taxon>
        <taxon>Bacillota</taxon>
        <taxon>Bacilli</taxon>
        <taxon>Bacillales</taxon>
        <taxon>Bacillaceae</taxon>
        <taxon>Neobacillus</taxon>
    </lineage>
</organism>
<evidence type="ECO:0000313" key="1">
    <source>
        <dbReference type="EMBL" id="MCM2535062.1"/>
    </source>
</evidence>
<protein>
    <submittedName>
        <fullName evidence="1">DUF6092 family protein</fullName>
    </submittedName>
</protein>
<keyword evidence="2" id="KW-1185">Reference proteome</keyword>
<name>A0ABT0WFG7_9BACI</name>
<accession>A0ABT0WFG7</accession>
<dbReference type="EMBL" id="JAMQCR010000002">
    <property type="protein sequence ID" value="MCM2535062.1"/>
    <property type="molecule type" value="Genomic_DNA"/>
</dbReference>
<evidence type="ECO:0000313" key="2">
    <source>
        <dbReference type="Proteomes" id="UP001523262"/>
    </source>
</evidence>